<evidence type="ECO:0000313" key="1">
    <source>
        <dbReference type="EMBL" id="AFV88415.1"/>
    </source>
</evidence>
<dbReference type="HOGENOM" id="CLU_3294683_0_0_11"/>
<reference evidence="1 2" key="1">
    <citation type="journal article" date="2012" name="BMC Genomics">
        <title>The genome sequence of Propionibacterium acidipropionici provides insights into its biotechnological and industrial potential.</title>
        <authorList>
            <person name="Parizzi L.P."/>
            <person name="Grassi M.C."/>
            <person name="Llerena L.A."/>
            <person name="Carazzolle M.F."/>
            <person name="Queiroz V.L."/>
            <person name="Lunardi I."/>
            <person name="Zeidler A.F."/>
            <person name="Teixeira P.J."/>
            <person name="Mieczkowski P."/>
            <person name="Rincones J."/>
            <person name="Pereira G.A."/>
        </authorList>
    </citation>
    <scope>NUCLEOTIDE SEQUENCE [LARGE SCALE GENOMIC DNA]</scope>
    <source>
        <strain evidence="2">ATCC 4875 / DSM 20272 / JCM 6432 / NBRC 12425 / NCIMB 8070</strain>
    </source>
</reference>
<proteinExistence type="predicted"/>
<accession>K7SGN0</accession>
<evidence type="ECO:0000313" key="2">
    <source>
        <dbReference type="Proteomes" id="UP000000214"/>
    </source>
</evidence>
<dbReference type="Proteomes" id="UP000000214">
    <property type="component" value="Chromosome"/>
</dbReference>
<sequence>MTAHRDPRSPRKLSTTPARFWVIPGHLGRLRAVAPLRAAH</sequence>
<protein>
    <submittedName>
        <fullName evidence="1">Uncharacterized protein</fullName>
    </submittedName>
</protein>
<dbReference type="KEGG" id="pbo:PACID_05740"/>
<name>K7SGN0_ACIA4</name>
<dbReference type="AlphaFoldDB" id="K7SGN0"/>
<organism evidence="1 2">
    <name type="scientific">Acidipropionibacterium acidipropionici (strain ATCC 4875 / DSM 20272 / JCM 6432 / NBRC 12425 / NCIMB 8070 / 4)</name>
    <name type="common">Propionibacterium acidipropionici</name>
    <dbReference type="NCBI Taxonomy" id="1171373"/>
    <lineage>
        <taxon>Bacteria</taxon>
        <taxon>Bacillati</taxon>
        <taxon>Actinomycetota</taxon>
        <taxon>Actinomycetes</taxon>
        <taxon>Propionibacteriales</taxon>
        <taxon>Propionibacteriaceae</taxon>
        <taxon>Acidipropionibacterium</taxon>
    </lineage>
</organism>
<dbReference type="EMBL" id="CP003493">
    <property type="protein sequence ID" value="AFV88415.1"/>
    <property type="molecule type" value="Genomic_DNA"/>
</dbReference>
<dbReference type="PATRIC" id="fig|1171373.8.peg.579"/>
<dbReference type="STRING" id="1171373.PACID_05740"/>
<gene>
    <name evidence="1" type="ordered locus">PACID_05740</name>
</gene>